<name>A0ABW0R1J1_9BACL</name>
<dbReference type="Pfam" id="PF13508">
    <property type="entry name" value="Acetyltransf_7"/>
    <property type="match status" value="1"/>
</dbReference>
<keyword evidence="2" id="KW-0012">Acyltransferase</keyword>
<proteinExistence type="predicted"/>
<evidence type="ECO:0000313" key="3">
    <source>
        <dbReference type="Proteomes" id="UP001596108"/>
    </source>
</evidence>
<gene>
    <name evidence="2" type="ORF">ACFPQ4_12480</name>
</gene>
<dbReference type="Gene3D" id="3.40.630.30">
    <property type="match status" value="1"/>
</dbReference>
<dbReference type="InterPro" id="IPR016181">
    <property type="entry name" value="Acyl_CoA_acyltransferase"/>
</dbReference>
<dbReference type="Proteomes" id="UP001596108">
    <property type="component" value="Unassembled WGS sequence"/>
</dbReference>
<evidence type="ECO:0000259" key="1">
    <source>
        <dbReference type="PROSITE" id="PS51186"/>
    </source>
</evidence>
<reference evidence="3" key="1">
    <citation type="journal article" date="2019" name="Int. J. Syst. Evol. Microbiol.">
        <title>The Global Catalogue of Microorganisms (GCM) 10K type strain sequencing project: providing services to taxonomists for standard genome sequencing and annotation.</title>
        <authorList>
            <consortium name="The Broad Institute Genomics Platform"/>
            <consortium name="The Broad Institute Genome Sequencing Center for Infectious Disease"/>
            <person name="Wu L."/>
            <person name="Ma J."/>
        </authorList>
    </citation>
    <scope>NUCLEOTIDE SEQUENCE [LARGE SCALE GENOMIC DNA]</scope>
    <source>
        <strain evidence="3">CGMCC 1.18578</strain>
    </source>
</reference>
<dbReference type="SUPFAM" id="SSF55729">
    <property type="entry name" value="Acyl-CoA N-acyltransferases (Nat)"/>
    <property type="match status" value="1"/>
</dbReference>
<keyword evidence="2" id="KW-0808">Transferase</keyword>
<protein>
    <submittedName>
        <fullName evidence="2">GNAT family N-acetyltransferase</fullName>
        <ecNumber evidence="2">2.3.1.-</ecNumber>
    </submittedName>
</protein>
<dbReference type="RefSeq" id="WP_378112184.1">
    <property type="nucleotide sequence ID" value="NZ_JBHSNC010000038.1"/>
</dbReference>
<feature type="domain" description="N-acetyltransferase" evidence="1">
    <location>
        <begin position="1"/>
        <end position="144"/>
    </location>
</feature>
<organism evidence="2 3">
    <name type="scientific">Cohnella yongneupensis</name>
    <dbReference type="NCBI Taxonomy" id="425006"/>
    <lineage>
        <taxon>Bacteria</taxon>
        <taxon>Bacillati</taxon>
        <taxon>Bacillota</taxon>
        <taxon>Bacilli</taxon>
        <taxon>Bacillales</taxon>
        <taxon>Paenibacillaceae</taxon>
        <taxon>Cohnella</taxon>
    </lineage>
</organism>
<comment type="caution">
    <text evidence="2">The sequence shown here is derived from an EMBL/GenBank/DDBJ whole genome shotgun (WGS) entry which is preliminary data.</text>
</comment>
<dbReference type="CDD" id="cd04301">
    <property type="entry name" value="NAT_SF"/>
    <property type="match status" value="1"/>
</dbReference>
<dbReference type="InterPro" id="IPR000182">
    <property type="entry name" value="GNAT_dom"/>
</dbReference>
<dbReference type="PROSITE" id="PS51186">
    <property type="entry name" value="GNAT"/>
    <property type="match status" value="1"/>
</dbReference>
<dbReference type="EMBL" id="JBHSNC010000038">
    <property type="protein sequence ID" value="MFC5530245.1"/>
    <property type="molecule type" value="Genomic_DNA"/>
</dbReference>
<dbReference type="GO" id="GO:0016746">
    <property type="term" value="F:acyltransferase activity"/>
    <property type="evidence" value="ECO:0007669"/>
    <property type="project" value="UniProtKB-KW"/>
</dbReference>
<sequence length="174" mass="20193">MKNNLFDQAYAIMKASFPESERRTYDGQKALLSDPHYRLEAETDSNDRLISFIAAWEFPSLRFVEHLAVDPDIRGGGIGGKMMRAYMGECSTPVVLEVEPPDTQIAIRRVSFYKRLGFHLNPFDYRQPPLQQGHSDLPLKLMSYPSPLKEFEFVRYREILYNLVYKVKPLKKGE</sequence>
<dbReference type="EC" id="2.3.1.-" evidence="2"/>
<keyword evidence="3" id="KW-1185">Reference proteome</keyword>
<evidence type="ECO:0000313" key="2">
    <source>
        <dbReference type="EMBL" id="MFC5530245.1"/>
    </source>
</evidence>
<accession>A0ABW0R1J1</accession>